<dbReference type="RefSeq" id="WP_191026092.1">
    <property type="nucleotide sequence ID" value="NZ_JABBXD010000009.1"/>
</dbReference>
<evidence type="ECO:0000313" key="12">
    <source>
        <dbReference type="Proteomes" id="UP000624419"/>
    </source>
</evidence>
<evidence type="ECO:0000256" key="9">
    <source>
        <dbReference type="SAM" id="Phobius"/>
    </source>
</evidence>
<protein>
    <recommendedName>
        <fullName evidence="3">histidine kinase</fullName>
        <ecNumber evidence="3">2.7.13.3</ecNumber>
    </recommendedName>
</protein>
<dbReference type="InterPro" id="IPR048760">
    <property type="entry name" value="VP0354-like_sensor_dom"/>
</dbReference>
<accession>A0ABR8LND7</accession>
<evidence type="ECO:0000313" key="11">
    <source>
        <dbReference type="EMBL" id="MBD3586888.1"/>
    </source>
</evidence>
<evidence type="ECO:0000256" key="8">
    <source>
        <dbReference type="SAM" id="Coils"/>
    </source>
</evidence>
<feature type="coiled-coil region" evidence="8">
    <location>
        <begin position="343"/>
        <end position="370"/>
    </location>
</feature>
<dbReference type="Proteomes" id="UP000624419">
    <property type="component" value="Unassembled WGS sequence"/>
</dbReference>
<evidence type="ECO:0000256" key="4">
    <source>
        <dbReference type="ARBA" id="ARBA00022475"/>
    </source>
</evidence>
<dbReference type="Gene3D" id="3.30.565.10">
    <property type="entry name" value="Histidine kinase-like ATPase, C-terminal domain"/>
    <property type="match status" value="1"/>
</dbReference>
<evidence type="ECO:0000256" key="6">
    <source>
        <dbReference type="ARBA" id="ARBA00022692"/>
    </source>
</evidence>
<dbReference type="Gene3D" id="1.10.287.130">
    <property type="match status" value="1"/>
</dbReference>
<evidence type="ECO:0000259" key="10">
    <source>
        <dbReference type="PROSITE" id="PS50109"/>
    </source>
</evidence>
<evidence type="ECO:0000256" key="1">
    <source>
        <dbReference type="ARBA" id="ARBA00000085"/>
    </source>
</evidence>
<dbReference type="PROSITE" id="PS50109">
    <property type="entry name" value="HIS_KIN"/>
    <property type="match status" value="1"/>
</dbReference>
<comment type="caution">
    <text evidence="11">The sequence shown here is derived from an EMBL/GenBank/DDBJ whole genome shotgun (WGS) entry which is preliminary data.</text>
</comment>
<dbReference type="CDD" id="cd00082">
    <property type="entry name" value="HisKA"/>
    <property type="match status" value="1"/>
</dbReference>
<dbReference type="PANTHER" id="PTHR43065">
    <property type="entry name" value="SENSOR HISTIDINE KINASE"/>
    <property type="match status" value="1"/>
</dbReference>
<dbReference type="Pfam" id="PF21623">
    <property type="entry name" value="HK_sensor_dom_bact"/>
    <property type="match status" value="1"/>
</dbReference>
<comment type="catalytic activity">
    <reaction evidence="1">
        <text>ATP + protein L-histidine = ADP + protein N-phospho-L-histidine.</text>
        <dbReference type="EC" id="2.7.13.3"/>
    </reaction>
</comment>
<organism evidence="11 12">
    <name type="scientific">Salinimonas profundi</name>
    <dbReference type="NCBI Taxonomy" id="2729140"/>
    <lineage>
        <taxon>Bacteria</taxon>
        <taxon>Pseudomonadati</taxon>
        <taxon>Pseudomonadota</taxon>
        <taxon>Gammaproteobacteria</taxon>
        <taxon>Alteromonadales</taxon>
        <taxon>Alteromonadaceae</taxon>
        <taxon>Alteromonas/Salinimonas group</taxon>
        <taxon>Salinimonas</taxon>
    </lineage>
</organism>
<keyword evidence="9" id="KW-0472">Membrane</keyword>
<evidence type="ECO:0000256" key="2">
    <source>
        <dbReference type="ARBA" id="ARBA00004651"/>
    </source>
</evidence>
<sequence length="622" mass="69351">MSKFKQLLTSHPQIWWWVATVFILAFVAGLFQFERRISTALTSLNNEHLNLLSLGNSEFNRQLGDIRNSTRLLDTHIQDLLNEKSSMQAPQALRRVGATLDNISQLRWVDLNGQEKIRINFNDFSAHQVSEQELQNKSHRPYIQAIQQTLPGTLLLSRMTLNIENGKVVIPREPTIRAMLHTVPSHPMGEGFLVVNFRLTELMSFLKGLSSPNSTLLMADDTPQWLIHPAPQKLWSGDVGGPRTDIKDTWARLASSNAVATYIADDQRIFSISKLTIHLSEDEQRVQKLFFVAQTPSQFYHNLRQHALVPALIIAAIILLIGAIALYRELITSYRIRQLGKKLTHEKTELQQALALQERLRDELVEIEKMASLGMLVSGVAHELNTPLGAAIMSVSSQQSRLHELKTKIEAGLKKSALDDFLKQSDASAQLALTNLERASQLIKRFKRLSVDRSSEHITHFHLLQNANDIINAMSPQLKQTPVEIKLDIPKSIYLTSYPGIVSQVLQNLINNCLTHAFSPGQHGIVTISATKHDDHVVLTVQDNGNGIDPLVADTMFEPFVTSGRHKGNTGLGLHLIHQWVTQVLGGHIKVDAADGGGTLFTLILATRVKEASDSTSEAVNS</sequence>
<dbReference type="InterPro" id="IPR036890">
    <property type="entry name" value="HATPase_C_sf"/>
</dbReference>
<dbReference type="EMBL" id="JABBXD010000009">
    <property type="protein sequence ID" value="MBD3586888.1"/>
    <property type="molecule type" value="Genomic_DNA"/>
</dbReference>
<evidence type="ECO:0000256" key="5">
    <source>
        <dbReference type="ARBA" id="ARBA00022553"/>
    </source>
</evidence>
<dbReference type="EC" id="2.7.13.3" evidence="3"/>
<dbReference type="InterPro" id="IPR029151">
    <property type="entry name" value="Sensor-like_sf"/>
</dbReference>
<dbReference type="PRINTS" id="PR00344">
    <property type="entry name" value="BCTRLSENSOR"/>
</dbReference>
<name>A0ABR8LND7_9ALTE</name>
<dbReference type="SUPFAM" id="SSF47384">
    <property type="entry name" value="Homodimeric domain of signal transducing histidine kinase"/>
    <property type="match status" value="1"/>
</dbReference>
<dbReference type="InterPro" id="IPR005467">
    <property type="entry name" value="His_kinase_dom"/>
</dbReference>
<dbReference type="InterPro" id="IPR036097">
    <property type="entry name" value="HisK_dim/P_sf"/>
</dbReference>
<evidence type="ECO:0000256" key="3">
    <source>
        <dbReference type="ARBA" id="ARBA00012438"/>
    </source>
</evidence>
<dbReference type="Gene3D" id="3.30.450.20">
    <property type="entry name" value="PAS domain"/>
    <property type="match status" value="1"/>
</dbReference>
<dbReference type="InterPro" id="IPR003594">
    <property type="entry name" value="HATPase_dom"/>
</dbReference>
<keyword evidence="5" id="KW-0597">Phosphoprotein</keyword>
<dbReference type="InterPro" id="IPR003661">
    <property type="entry name" value="HisK_dim/P_dom"/>
</dbReference>
<feature type="transmembrane region" description="Helical" evidence="9">
    <location>
        <begin position="307"/>
        <end position="327"/>
    </location>
</feature>
<comment type="subcellular location">
    <subcellularLocation>
        <location evidence="2">Cell membrane</location>
        <topology evidence="2">Multi-pass membrane protein</topology>
    </subcellularLocation>
</comment>
<keyword evidence="12" id="KW-1185">Reference proteome</keyword>
<keyword evidence="8" id="KW-0175">Coiled coil</keyword>
<dbReference type="SUPFAM" id="SSF55874">
    <property type="entry name" value="ATPase domain of HSP90 chaperone/DNA topoisomerase II/histidine kinase"/>
    <property type="match status" value="1"/>
</dbReference>
<feature type="transmembrane region" description="Helical" evidence="9">
    <location>
        <begin position="14"/>
        <end position="33"/>
    </location>
</feature>
<feature type="domain" description="Histidine kinase" evidence="10">
    <location>
        <begin position="379"/>
        <end position="609"/>
    </location>
</feature>
<evidence type="ECO:0000256" key="7">
    <source>
        <dbReference type="ARBA" id="ARBA00022989"/>
    </source>
</evidence>
<dbReference type="SUPFAM" id="SSF103190">
    <property type="entry name" value="Sensory domain-like"/>
    <property type="match status" value="1"/>
</dbReference>
<proteinExistence type="predicted"/>
<keyword evidence="4" id="KW-1003">Cell membrane</keyword>
<keyword evidence="6 9" id="KW-0812">Transmembrane</keyword>
<reference evidence="11 12" key="1">
    <citation type="submission" date="2020-04" db="EMBL/GenBank/DDBJ databases">
        <title>Salinimonas sp. HHU 13199.</title>
        <authorList>
            <person name="Cui X."/>
            <person name="Zhang D."/>
        </authorList>
    </citation>
    <scope>NUCLEOTIDE SEQUENCE [LARGE SCALE GENOMIC DNA]</scope>
    <source>
        <strain evidence="11 12">HHU 13199</strain>
    </source>
</reference>
<dbReference type="InterPro" id="IPR004358">
    <property type="entry name" value="Sig_transdc_His_kin-like_C"/>
</dbReference>
<keyword evidence="7 9" id="KW-1133">Transmembrane helix</keyword>
<gene>
    <name evidence="11" type="ORF">HHX48_14170</name>
</gene>
<dbReference type="Pfam" id="PF02518">
    <property type="entry name" value="HATPase_c"/>
    <property type="match status" value="1"/>
</dbReference>
<dbReference type="SMART" id="SM00387">
    <property type="entry name" value="HATPase_c"/>
    <property type="match status" value="1"/>
</dbReference>